<feature type="compositionally biased region" description="Polar residues" evidence="1">
    <location>
        <begin position="884"/>
        <end position="893"/>
    </location>
</feature>
<feature type="region of interest" description="Disordered" evidence="1">
    <location>
        <begin position="692"/>
        <end position="717"/>
    </location>
</feature>
<feature type="compositionally biased region" description="Low complexity" evidence="1">
    <location>
        <begin position="1656"/>
        <end position="1706"/>
    </location>
</feature>
<feature type="compositionally biased region" description="Low complexity" evidence="1">
    <location>
        <begin position="894"/>
        <end position="906"/>
    </location>
</feature>
<feature type="compositionally biased region" description="Polar residues" evidence="1">
    <location>
        <begin position="1758"/>
        <end position="1776"/>
    </location>
</feature>
<feature type="compositionally biased region" description="Polar residues" evidence="1">
    <location>
        <begin position="1807"/>
        <end position="1825"/>
    </location>
</feature>
<evidence type="ECO:0000313" key="2">
    <source>
        <dbReference type="EMBL" id="ODN80509.1"/>
    </source>
</evidence>
<dbReference type="RefSeq" id="XP_018995075.1">
    <property type="nucleotide sequence ID" value="XM_019136406.1"/>
</dbReference>
<dbReference type="STRING" id="1295533.A0A1E3HW11"/>
<feature type="region of interest" description="Disordered" evidence="1">
    <location>
        <begin position="18"/>
        <end position="50"/>
    </location>
</feature>
<dbReference type="EMBL" id="AWGJ01000004">
    <property type="protein sequence ID" value="ODN80509.1"/>
    <property type="molecule type" value="Genomic_DNA"/>
</dbReference>
<feature type="region of interest" description="Disordered" evidence="1">
    <location>
        <begin position="506"/>
        <end position="531"/>
    </location>
</feature>
<dbReference type="OrthoDB" id="2597022at2759"/>
<feature type="region of interest" description="Disordered" evidence="1">
    <location>
        <begin position="782"/>
        <end position="803"/>
    </location>
</feature>
<comment type="caution">
    <text evidence="2">The sequence shown here is derived from an EMBL/GenBank/DDBJ whole genome shotgun (WGS) entry which is preliminary data.</text>
</comment>
<dbReference type="GeneID" id="30154046"/>
<protein>
    <submittedName>
        <fullName evidence="2">Uncharacterized protein</fullName>
    </submittedName>
</protein>
<feature type="compositionally biased region" description="Polar residues" evidence="1">
    <location>
        <begin position="317"/>
        <end position="329"/>
    </location>
</feature>
<feature type="compositionally biased region" description="Basic and acidic residues" evidence="1">
    <location>
        <begin position="913"/>
        <end position="924"/>
    </location>
</feature>
<feature type="compositionally biased region" description="Low complexity" evidence="1">
    <location>
        <begin position="1734"/>
        <end position="1749"/>
    </location>
</feature>
<accession>A0A1E3HW11</accession>
<feature type="compositionally biased region" description="Polar residues" evidence="1">
    <location>
        <begin position="1838"/>
        <end position="1847"/>
    </location>
</feature>
<evidence type="ECO:0000256" key="1">
    <source>
        <dbReference type="SAM" id="MobiDB-lite"/>
    </source>
</evidence>
<proteinExistence type="predicted"/>
<feature type="compositionally biased region" description="Pro residues" evidence="1">
    <location>
        <begin position="280"/>
        <end position="291"/>
    </location>
</feature>
<name>A0A1E3HW11_9TREE</name>
<keyword evidence="3" id="KW-1185">Reference proteome</keyword>
<feature type="region of interest" description="Disordered" evidence="1">
    <location>
        <begin position="251"/>
        <end position="337"/>
    </location>
</feature>
<feature type="region of interest" description="Disordered" evidence="1">
    <location>
        <begin position="822"/>
        <end position="1006"/>
    </location>
</feature>
<feature type="compositionally biased region" description="Polar residues" evidence="1">
    <location>
        <begin position="983"/>
        <end position="996"/>
    </location>
</feature>
<evidence type="ECO:0000313" key="3">
    <source>
        <dbReference type="Proteomes" id="UP000094065"/>
    </source>
</evidence>
<feature type="region of interest" description="Disordered" evidence="1">
    <location>
        <begin position="1643"/>
        <end position="1776"/>
    </location>
</feature>
<feature type="region of interest" description="Disordered" evidence="1">
    <location>
        <begin position="1807"/>
        <end position="1847"/>
    </location>
</feature>
<organism evidence="2 3">
    <name type="scientific">Cryptococcus amylolentus CBS 6039</name>
    <dbReference type="NCBI Taxonomy" id="1295533"/>
    <lineage>
        <taxon>Eukaryota</taxon>
        <taxon>Fungi</taxon>
        <taxon>Dikarya</taxon>
        <taxon>Basidiomycota</taxon>
        <taxon>Agaricomycotina</taxon>
        <taxon>Tremellomycetes</taxon>
        <taxon>Tremellales</taxon>
        <taxon>Cryptococcaceae</taxon>
        <taxon>Cryptococcus</taxon>
    </lineage>
</organism>
<sequence>MASPLRPALRHRSQSHISFLPDDPAVPSHSHSQSDTLSPLKGPSGWRNTSPQKKWHVVIEFGGEFVVREQMRKEFDDDGGSVLAVLQATPHQQLVHLLPQLQLPSPLGLFFTLVIPYPSARKAPKVTDSLWPTLFSSHLIPDPSLPMTHSNPSYDCLPIAATLGLKVDKDLARWWNGWLREGEDGFGVGMNLGISSRMADAERKRVDSIRSVSMERVIDSEATKNDRQEDASVSVEVVSLPATLAPRPASLSQQPLKVQIGGFAPSLRPSPSREISEPDLAPPEPSNPPPAAREIPAPLEIFDLPTSPADDSESSHDNGYTSSVPYSPTLSPPAPEALASQPFLQDLQGMLEGVQKEKKNLTVKVTSDVPWADLASAALSEATSWGPPDTPSPVISPRPLTPPIAASAEPIITRETEIHPHAPHPEHHPTGHRHHPAWTFLPRGPVEARPWEHNWPFYRSQDVPEPEGLSQFPREAHGHVQVEEEQAVEVEQVIEMERDIQVQRHLPSSNVAHHEPDSKDAKGHGHNPSWTFLPRGPVEAKPWEHNWPYYRSQDVPEPEGLKQFPREEHAPVQEEIKLVVTHEKEQVVEASLPDLASPQMSAFAKQQAFASPQAPLSRELVNEGLDTASEFGVDAGHFPSHRVAESNGEEEESDGIEGFDIITPFQEPSSVLRKKPEDLNFVIPSRQFVREDYIPDTPSSPFDSDSSQEEEFESADPGGALMDMMAPLSRVLAAVDPVMHARAPSLGTLLDVIEEAEDSSVESPLVPRGSALPEVRNIQTTVKHAPSHEEDTETFEGTVVSSEMETWETGVVGEAEVHTMSGQEVPRIVENRSTEVEQRDLESRSTTPEEQPLPPPPYEPMFNPLPRQAIMGPFPQITPRPPSHLSSPNLVNQMSPSMASPYSRSSVGSLPDPHVRLDPQRSNEGRPMSRGMTGLDPGQNMRPTPPSFHADSSDSEEERRVEVGEQDEIPQTRRSIFRPRFGRSQSHYDTSTSSTPVHAPRSSSISNLSSVNIYRSSAAYEGARDSTFSLASVTSTSSKAPARPLKRLSQSVSGFSGAQSVEADGALNGLRPAMMSLRDSSMYVEGKGYPYLEIYHWPRAPLVSVPVYSSVYPRLEIYAPAKSAIMLAERQVKLVDYSYPAIVIYPAVDRARSAPRTISVRLVDYQYPAIALYPVVARPVSRMVSHAATAVRSIKVMLVDFSYPNINLYPAARSVKRIIKREIETRQTSVKLVEYVYPDIVLYPAVIRAVKPVPRALISAPPTQWTPMSKSIRVELVPITYPDLVIYPDMAPVYREMDMAHLEASVKVKLVDYTYPHIALYPAVAGKRNVKAAVTSTCQGKLVDYNYPNIVLYPAAATRVRVRREVRMSSVQVELVPFSYPNLIIYPATSAWRDVGIPGNRSAVKVEWVEVLYPDIVLYPSMSQPRASPSRVGIAEASSGTVTPSDNGYSSSVPYSPDTCFAQPSYEAPSTQPFLMDLHSLLEDVAERKAKELLVKVSNDAPWKDLSSAQWSEATSWGPPDTPSDYEYPVANVAPRIDNIAKSIGALRSVDELLRPFTYPDLVDNPAGIQVKLVQYVYPDIVLYPVMPGRARSNRETHQQLVAETVHEHQAPPDDKYLSVADGLLEAARRRFEAVRSSLGKIDTEMIPPPNHHRSGSSVSSIQSASTQAINTPASALSPSSSTRFRSQSYVHSRSPSNSSLSSAKLPPKDLLPDLPALPVTSTLKGDLPKFGHSRSSSSVGSTAASTAVEGDSPYVLSPQSTGTRTPTRARSSTLVSERMKALMDQTQKSQPLPPSAVNVRGIRSSTYGTMSPPHISSTESTPTNVEEKPGHRPIGKLSNSMFRNWQ</sequence>
<feature type="compositionally biased region" description="Basic and acidic residues" evidence="1">
    <location>
        <begin position="512"/>
        <end position="523"/>
    </location>
</feature>
<dbReference type="Proteomes" id="UP000094065">
    <property type="component" value="Unassembled WGS sequence"/>
</dbReference>
<reference evidence="2 3" key="1">
    <citation type="submission" date="2016-06" db="EMBL/GenBank/DDBJ databases">
        <title>Evolution of pathogenesis and genome organization in the Tremellales.</title>
        <authorList>
            <person name="Cuomo C."/>
            <person name="Litvintseva A."/>
            <person name="Heitman J."/>
            <person name="Chen Y."/>
            <person name="Sun S."/>
            <person name="Springer D."/>
            <person name="Dromer F."/>
            <person name="Young S."/>
            <person name="Zeng Q."/>
            <person name="Chapman S."/>
            <person name="Gujja S."/>
            <person name="Saif S."/>
            <person name="Birren B."/>
        </authorList>
    </citation>
    <scope>NUCLEOTIDE SEQUENCE [LARGE SCALE GENOMIC DNA]</scope>
    <source>
        <strain evidence="2 3">CBS 6039</strain>
    </source>
</reference>
<gene>
    <name evidence="2" type="ORF">L202_02737</name>
</gene>
<feature type="compositionally biased region" description="Basic and acidic residues" evidence="1">
    <location>
        <begin position="827"/>
        <end position="843"/>
    </location>
</feature>